<accession>A0AAV2PT08</accession>
<dbReference type="InterPro" id="IPR043504">
    <property type="entry name" value="Peptidase_S1_PA_chymotrypsin"/>
</dbReference>
<dbReference type="PANTHER" id="PTHR24250">
    <property type="entry name" value="CHYMOTRYPSIN-RELATED"/>
    <property type="match status" value="1"/>
</dbReference>
<reference evidence="3 4" key="1">
    <citation type="submission" date="2024-05" db="EMBL/GenBank/DDBJ databases">
        <authorList>
            <person name="Wallberg A."/>
        </authorList>
    </citation>
    <scope>NUCLEOTIDE SEQUENCE [LARGE SCALE GENOMIC DNA]</scope>
</reference>
<dbReference type="PRINTS" id="PR00722">
    <property type="entry name" value="CHYMOTRYPSIN"/>
</dbReference>
<dbReference type="SUPFAM" id="SSF50494">
    <property type="entry name" value="Trypsin-like serine proteases"/>
    <property type="match status" value="1"/>
</dbReference>
<evidence type="ECO:0000259" key="2">
    <source>
        <dbReference type="PROSITE" id="PS50240"/>
    </source>
</evidence>
<name>A0AAV2PT08_MEGNR</name>
<dbReference type="Pfam" id="PF00089">
    <property type="entry name" value="Trypsin"/>
    <property type="match status" value="1"/>
</dbReference>
<dbReference type="InterPro" id="IPR009003">
    <property type="entry name" value="Peptidase_S1_PA"/>
</dbReference>
<feature type="non-terminal residue" evidence="3">
    <location>
        <position position="1"/>
    </location>
</feature>
<keyword evidence="1" id="KW-1015">Disulfide bond</keyword>
<dbReference type="GO" id="GO:0004252">
    <property type="term" value="F:serine-type endopeptidase activity"/>
    <property type="evidence" value="ECO:0007669"/>
    <property type="project" value="InterPro"/>
</dbReference>
<dbReference type="Gene3D" id="2.40.10.10">
    <property type="entry name" value="Trypsin-like serine proteases"/>
    <property type="match status" value="2"/>
</dbReference>
<evidence type="ECO:0000313" key="3">
    <source>
        <dbReference type="EMBL" id="CAL4064886.1"/>
    </source>
</evidence>
<feature type="non-terminal residue" evidence="3">
    <location>
        <position position="237"/>
    </location>
</feature>
<feature type="domain" description="Peptidase S1" evidence="2">
    <location>
        <begin position="32"/>
        <end position="230"/>
    </location>
</feature>
<dbReference type="EMBL" id="CAXKWB010001585">
    <property type="protein sequence ID" value="CAL4064886.1"/>
    <property type="molecule type" value="Genomic_DNA"/>
</dbReference>
<dbReference type="InterPro" id="IPR001254">
    <property type="entry name" value="Trypsin_dom"/>
</dbReference>
<sequence>TAKDSTTTADPADLPRLPCQCGVAPAATGDALPGAHDLNNNPWTVALIDNSDAHFCSGTIINTLYILTAANCVSGRGTAFQIRANEQELGTGLPRAITRTPTSVVTNGDLGLVRLSTAISLTAYDAVKPACLPNSNKDFVGDDARHSGYDHGKCMKNDGSWTSESGDTLTFTPDAGAHAYCREDLGGPIVSEQGGKNFLAGIAVDQSCSLSGQPSAKVSNYHQWIMDNSNAGRFCER</sequence>
<dbReference type="AlphaFoldDB" id="A0AAV2PT08"/>
<organism evidence="3 4">
    <name type="scientific">Meganyctiphanes norvegica</name>
    <name type="common">Northern krill</name>
    <name type="synonym">Thysanopoda norvegica</name>
    <dbReference type="NCBI Taxonomy" id="48144"/>
    <lineage>
        <taxon>Eukaryota</taxon>
        <taxon>Metazoa</taxon>
        <taxon>Ecdysozoa</taxon>
        <taxon>Arthropoda</taxon>
        <taxon>Crustacea</taxon>
        <taxon>Multicrustacea</taxon>
        <taxon>Malacostraca</taxon>
        <taxon>Eumalacostraca</taxon>
        <taxon>Eucarida</taxon>
        <taxon>Euphausiacea</taxon>
        <taxon>Euphausiidae</taxon>
        <taxon>Meganyctiphanes</taxon>
    </lineage>
</organism>
<gene>
    <name evidence="3" type="ORF">MNOR_LOCUS4344</name>
</gene>
<dbReference type="InterPro" id="IPR001314">
    <property type="entry name" value="Peptidase_S1A"/>
</dbReference>
<dbReference type="Proteomes" id="UP001497623">
    <property type="component" value="Unassembled WGS sequence"/>
</dbReference>
<dbReference type="PROSITE" id="PS50240">
    <property type="entry name" value="TRYPSIN_DOM"/>
    <property type="match status" value="1"/>
</dbReference>
<proteinExistence type="predicted"/>
<evidence type="ECO:0000313" key="4">
    <source>
        <dbReference type="Proteomes" id="UP001497623"/>
    </source>
</evidence>
<comment type="caution">
    <text evidence="3">The sequence shown here is derived from an EMBL/GenBank/DDBJ whole genome shotgun (WGS) entry which is preliminary data.</text>
</comment>
<protein>
    <recommendedName>
        <fullName evidence="2">Peptidase S1 domain-containing protein</fullName>
    </recommendedName>
</protein>
<evidence type="ECO:0000256" key="1">
    <source>
        <dbReference type="ARBA" id="ARBA00023157"/>
    </source>
</evidence>
<dbReference type="SMART" id="SM00020">
    <property type="entry name" value="Tryp_SPc"/>
    <property type="match status" value="1"/>
</dbReference>
<keyword evidence="4" id="KW-1185">Reference proteome</keyword>
<dbReference type="GO" id="GO:0006508">
    <property type="term" value="P:proteolysis"/>
    <property type="evidence" value="ECO:0007669"/>
    <property type="project" value="InterPro"/>
</dbReference>